<keyword evidence="9" id="KW-0418">Kinase</keyword>
<dbReference type="InterPro" id="IPR013655">
    <property type="entry name" value="PAS_fold_3"/>
</dbReference>
<evidence type="ECO:0000259" key="20">
    <source>
        <dbReference type="PROSITE" id="PS50113"/>
    </source>
</evidence>
<sequence>MLKYVINVVRLSLLLWKWGNMAVKESKYAFVILTFIVILLSGLGLISSYYFQKNAIEHETIHTLKKYNIEFTRYIQSEAGMMNSIIHLAKNKSEFVKPFVTDDKEKLFSLAKPIFDNINKNNDITHFYFLKPNGKVLLRVHDKYRNGDIVKRHTFLQAKNNLTPFHGLEFGLKKNYTLRVVHPWIIDSKLIGFIEIGKEIDKITQTLSNQLDVEIYYAINKSIFTNSAEFIKKKLLKLHTTDKQYIVYKTNKIPNNFSELVNSTETEWIKTDNQVYISYNKVLRDVSEKELGRILFLIDITEKYNDFIGTYINFTSIIVFSSIFLLAIGFLLIKTHEKEILRTLNQLEVAIEKSDIVNTEQKNLLSLFDTGDSVLFRWKNDKSWSIEYVSKSVTKLLGYSRDNFLSSDVLYADCIHPDDLARVSKEVKDNVNNKEGFFKHEPYRIIAKDGSVKWILDYTVLSKNKKGETTHFLGYISDITTQQKQKEEVETIFYTAKDALAILDLDTNFLNFNDAYLEISGYTREELLKKSCIGLSVKEDVEKTKEAIKEVVKKGYITNIEKSCIRKDNKIVTVNMSIAMMPDGEHLVASARDVTQSNKIQKELIQAKTDAEDANRAKSEFLANMSHEIRTPMNAILGFVEQLSKNEKDSKRLEQFEIITSSGKNLLNIINDILDLSKIESGKMDIEAHPSNLKKLLNELKSLFEILTLKKEQKLNFNIDKNLPKCLIIDPIRINQIIFNLLSNAIKFTPQNGTIILEVEYIEQTKKLKCSVKDTGVGIAKENLNKIFNAFNQEDSSITRKFGGTGLGLSISSKLLALMDGELNVTSTLGEGSTFSFEISAPLCKEAINNTVKNTIKSKVSSFKANVLIVEDNKTNQLLLGMILEESNITYEVANDGIEALNMFKDKHYDIIFMDENMPNMNGIEATKQIRIIEKEKNLEKTPIIAVTANALSNDKERFLDTGMDDYISKPYTEKDIQGVLQLYLKEK</sequence>
<keyword evidence="11 16" id="KW-1133">Transmembrane helix</keyword>
<dbReference type="CDD" id="cd17546">
    <property type="entry name" value="REC_hyHK_CKI1_RcsC-like"/>
    <property type="match status" value="1"/>
</dbReference>
<dbReference type="FunFam" id="3.30.565.10:FF:000010">
    <property type="entry name" value="Sensor histidine kinase RcsC"/>
    <property type="match status" value="1"/>
</dbReference>
<evidence type="ECO:0000256" key="6">
    <source>
        <dbReference type="ARBA" id="ARBA00022679"/>
    </source>
</evidence>
<dbReference type="InterPro" id="IPR005467">
    <property type="entry name" value="His_kinase_dom"/>
</dbReference>
<dbReference type="GO" id="GO:0000155">
    <property type="term" value="F:phosphorelay sensor kinase activity"/>
    <property type="evidence" value="ECO:0007669"/>
    <property type="project" value="InterPro"/>
</dbReference>
<evidence type="ECO:0000256" key="10">
    <source>
        <dbReference type="ARBA" id="ARBA00022840"/>
    </source>
</evidence>
<keyword evidence="6" id="KW-0808">Transferase</keyword>
<dbReference type="InterPro" id="IPR000700">
    <property type="entry name" value="PAS-assoc_C"/>
</dbReference>
<dbReference type="PROSITE" id="PS50112">
    <property type="entry name" value="PAS"/>
    <property type="match status" value="2"/>
</dbReference>
<keyword evidence="22" id="KW-1185">Reference proteome</keyword>
<dbReference type="InterPro" id="IPR036890">
    <property type="entry name" value="HATPase_C_sf"/>
</dbReference>
<evidence type="ECO:0000259" key="19">
    <source>
        <dbReference type="PROSITE" id="PS50112"/>
    </source>
</evidence>
<dbReference type="Gene3D" id="3.30.565.10">
    <property type="entry name" value="Histidine kinase-like ATPase, C-terminal domain"/>
    <property type="match status" value="1"/>
</dbReference>
<feature type="transmembrane region" description="Helical" evidence="16">
    <location>
        <begin position="311"/>
        <end position="333"/>
    </location>
</feature>
<protein>
    <recommendedName>
        <fullName evidence="3">histidine kinase</fullName>
        <ecNumber evidence="3">2.7.13.3</ecNumber>
    </recommendedName>
</protein>
<keyword evidence="7 16" id="KW-0812">Transmembrane</keyword>
<dbReference type="EMBL" id="CP043617">
    <property type="protein sequence ID" value="QFR48557.1"/>
    <property type="molecule type" value="Genomic_DNA"/>
</dbReference>
<dbReference type="PROSITE" id="PS50109">
    <property type="entry name" value="HIS_KIN"/>
    <property type="match status" value="1"/>
</dbReference>
<dbReference type="CDD" id="cd16922">
    <property type="entry name" value="HATPase_EvgS-ArcB-TorS-like"/>
    <property type="match status" value="1"/>
</dbReference>
<dbReference type="SUPFAM" id="SSF47384">
    <property type="entry name" value="Homodimeric domain of signal transducing histidine kinase"/>
    <property type="match status" value="1"/>
</dbReference>
<evidence type="ECO:0000256" key="4">
    <source>
        <dbReference type="ARBA" id="ARBA00022475"/>
    </source>
</evidence>
<dbReference type="InterPro" id="IPR003661">
    <property type="entry name" value="HisK_dim/P_dom"/>
</dbReference>
<feature type="transmembrane region" description="Helical" evidence="16">
    <location>
        <begin position="28"/>
        <end position="51"/>
    </location>
</feature>
<evidence type="ECO:0000256" key="15">
    <source>
        <dbReference type="PROSITE-ProRule" id="PRU00169"/>
    </source>
</evidence>
<dbReference type="SMART" id="SM00387">
    <property type="entry name" value="HATPase_c"/>
    <property type="match status" value="1"/>
</dbReference>
<keyword evidence="4" id="KW-1003">Cell membrane</keyword>
<evidence type="ECO:0000256" key="9">
    <source>
        <dbReference type="ARBA" id="ARBA00022777"/>
    </source>
</evidence>
<dbReference type="OrthoDB" id="5372021at2"/>
<dbReference type="SUPFAM" id="SSF55874">
    <property type="entry name" value="ATPase domain of HSP90 chaperone/DNA topoisomerase II/histidine kinase"/>
    <property type="match status" value="1"/>
</dbReference>
<dbReference type="GO" id="GO:0006355">
    <property type="term" value="P:regulation of DNA-templated transcription"/>
    <property type="evidence" value="ECO:0007669"/>
    <property type="project" value="InterPro"/>
</dbReference>
<dbReference type="CDD" id="cd00130">
    <property type="entry name" value="PAS"/>
    <property type="match status" value="2"/>
</dbReference>
<dbReference type="InterPro" id="IPR004358">
    <property type="entry name" value="Sig_transdc_His_kin-like_C"/>
</dbReference>
<proteinExistence type="predicted"/>
<evidence type="ECO:0000256" key="2">
    <source>
        <dbReference type="ARBA" id="ARBA00004651"/>
    </source>
</evidence>
<dbReference type="Pfam" id="PF08447">
    <property type="entry name" value="PAS_3"/>
    <property type="match status" value="1"/>
</dbReference>
<dbReference type="Gene3D" id="3.40.50.2300">
    <property type="match status" value="1"/>
</dbReference>
<dbReference type="EC" id="2.7.13.3" evidence="3"/>
<name>A0A5P8NYS0_9BACT</name>
<dbReference type="InterPro" id="IPR013767">
    <property type="entry name" value="PAS_fold"/>
</dbReference>
<accession>A0A5P8NYS0</accession>
<dbReference type="SUPFAM" id="SSF55785">
    <property type="entry name" value="PYP-like sensor domain (PAS domain)"/>
    <property type="match status" value="2"/>
</dbReference>
<gene>
    <name evidence="21" type="ORF">FJR48_01965</name>
</gene>
<keyword evidence="5 15" id="KW-0597">Phosphoprotein</keyword>
<feature type="domain" description="PAS" evidence="19">
    <location>
        <begin position="360"/>
        <end position="434"/>
    </location>
</feature>
<dbReference type="GO" id="GO:0005886">
    <property type="term" value="C:plasma membrane"/>
    <property type="evidence" value="ECO:0007669"/>
    <property type="project" value="UniProtKB-SubCell"/>
</dbReference>
<evidence type="ECO:0000256" key="16">
    <source>
        <dbReference type="SAM" id="Phobius"/>
    </source>
</evidence>
<dbReference type="GO" id="GO:0005524">
    <property type="term" value="F:ATP binding"/>
    <property type="evidence" value="ECO:0007669"/>
    <property type="project" value="UniProtKB-KW"/>
</dbReference>
<dbReference type="Pfam" id="PF02518">
    <property type="entry name" value="HATPase_c"/>
    <property type="match status" value="1"/>
</dbReference>
<evidence type="ECO:0000256" key="7">
    <source>
        <dbReference type="ARBA" id="ARBA00022692"/>
    </source>
</evidence>
<dbReference type="SMART" id="SM00091">
    <property type="entry name" value="PAS"/>
    <property type="match status" value="2"/>
</dbReference>
<keyword evidence="8" id="KW-0547">Nucleotide-binding</keyword>
<feature type="modified residue" description="4-aspartylphosphate" evidence="15">
    <location>
        <position position="915"/>
    </location>
</feature>
<dbReference type="SUPFAM" id="SSF103190">
    <property type="entry name" value="Sensory domain-like"/>
    <property type="match status" value="1"/>
</dbReference>
<dbReference type="InterPro" id="IPR000014">
    <property type="entry name" value="PAS"/>
</dbReference>
<dbReference type="InterPro" id="IPR035965">
    <property type="entry name" value="PAS-like_dom_sf"/>
</dbReference>
<reference evidence="21 22" key="1">
    <citation type="submission" date="2019-09" db="EMBL/GenBank/DDBJ databases">
        <title>Sulfurimonas gotlandica sp. nov., a chemoautotrophic and psychrotolerant epsilonproteobacterium isolated from a pelagic redoxcline, and an emended description of the genus Sulfurimonas.</title>
        <authorList>
            <person name="Wang S."/>
            <person name="Jiang L."/>
            <person name="Shao S."/>
        </authorList>
    </citation>
    <scope>NUCLEOTIDE SEQUENCE [LARGE SCALE GENOMIC DNA]</scope>
    <source>
        <strain evidence="21 22">GYSZ_1</strain>
    </source>
</reference>
<dbReference type="InterPro" id="IPR036097">
    <property type="entry name" value="HisK_dim/P_sf"/>
</dbReference>
<feature type="domain" description="PAS" evidence="19">
    <location>
        <begin position="485"/>
        <end position="555"/>
    </location>
</feature>
<feature type="domain" description="Response regulatory" evidence="18">
    <location>
        <begin position="866"/>
        <end position="985"/>
    </location>
</feature>
<dbReference type="InterPro" id="IPR029150">
    <property type="entry name" value="dCache_3"/>
</dbReference>
<dbReference type="SMART" id="SM00388">
    <property type="entry name" value="HisKA"/>
    <property type="match status" value="1"/>
</dbReference>
<evidence type="ECO:0000313" key="21">
    <source>
        <dbReference type="EMBL" id="QFR48557.1"/>
    </source>
</evidence>
<dbReference type="AlphaFoldDB" id="A0A5P8NYS0"/>
<dbReference type="PANTHER" id="PTHR45339">
    <property type="entry name" value="HYBRID SIGNAL TRANSDUCTION HISTIDINE KINASE J"/>
    <property type="match status" value="1"/>
</dbReference>
<dbReference type="Pfam" id="PF14827">
    <property type="entry name" value="dCache_3"/>
    <property type="match status" value="1"/>
</dbReference>
<evidence type="ECO:0000256" key="5">
    <source>
        <dbReference type="ARBA" id="ARBA00022553"/>
    </source>
</evidence>
<feature type="domain" description="PAC" evidence="20">
    <location>
        <begin position="439"/>
        <end position="491"/>
    </location>
</feature>
<dbReference type="InterPro" id="IPR003594">
    <property type="entry name" value="HATPase_dom"/>
</dbReference>
<evidence type="ECO:0000259" key="17">
    <source>
        <dbReference type="PROSITE" id="PS50109"/>
    </source>
</evidence>
<dbReference type="CDD" id="cd00082">
    <property type="entry name" value="HisKA"/>
    <property type="match status" value="1"/>
</dbReference>
<evidence type="ECO:0000256" key="12">
    <source>
        <dbReference type="ARBA" id="ARBA00023012"/>
    </source>
</evidence>
<dbReference type="InterPro" id="IPR029151">
    <property type="entry name" value="Sensor-like_sf"/>
</dbReference>
<keyword evidence="10" id="KW-0067">ATP-binding</keyword>
<keyword evidence="14" id="KW-0131">Cell cycle</keyword>
<dbReference type="PRINTS" id="PR00344">
    <property type="entry name" value="BCTRLSENSOR"/>
</dbReference>
<dbReference type="SUPFAM" id="SSF52172">
    <property type="entry name" value="CheY-like"/>
    <property type="match status" value="1"/>
</dbReference>
<keyword evidence="12" id="KW-0902">Two-component regulatory system</keyword>
<dbReference type="Pfam" id="PF00989">
    <property type="entry name" value="PAS"/>
    <property type="match status" value="1"/>
</dbReference>
<feature type="domain" description="Histidine kinase" evidence="17">
    <location>
        <begin position="624"/>
        <end position="843"/>
    </location>
</feature>
<dbReference type="PANTHER" id="PTHR45339:SF1">
    <property type="entry name" value="HYBRID SIGNAL TRANSDUCTION HISTIDINE KINASE J"/>
    <property type="match status" value="1"/>
</dbReference>
<dbReference type="Gene3D" id="1.10.287.130">
    <property type="match status" value="1"/>
</dbReference>
<comment type="catalytic activity">
    <reaction evidence="1">
        <text>ATP + protein L-histidine = ADP + protein N-phospho-L-histidine.</text>
        <dbReference type="EC" id="2.7.13.3"/>
    </reaction>
</comment>
<evidence type="ECO:0000256" key="14">
    <source>
        <dbReference type="ARBA" id="ARBA00023306"/>
    </source>
</evidence>
<dbReference type="Proteomes" id="UP000326944">
    <property type="component" value="Chromosome"/>
</dbReference>
<dbReference type="Gene3D" id="3.30.450.20">
    <property type="entry name" value="PAS domain"/>
    <property type="match status" value="2"/>
</dbReference>
<evidence type="ECO:0000259" key="18">
    <source>
        <dbReference type="PROSITE" id="PS50110"/>
    </source>
</evidence>
<dbReference type="InterPro" id="IPR001789">
    <property type="entry name" value="Sig_transdc_resp-reg_receiver"/>
</dbReference>
<dbReference type="SMART" id="SM00448">
    <property type="entry name" value="REC"/>
    <property type="match status" value="1"/>
</dbReference>
<evidence type="ECO:0000256" key="8">
    <source>
        <dbReference type="ARBA" id="ARBA00022741"/>
    </source>
</evidence>
<evidence type="ECO:0000256" key="1">
    <source>
        <dbReference type="ARBA" id="ARBA00000085"/>
    </source>
</evidence>
<dbReference type="InterPro" id="IPR011006">
    <property type="entry name" value="CheY-like_superfamily"/>
</dbReference>
<dbReference type="FunFam" id="1.10.287.130:FF:000038">
    <property type="entry name" value="Sensory transduction histidine kinase"/>
    <property type="match status" value="1"/>
</dbReference>
<evidence type="ECO:0000256" key="11">
    <source>
        <dbReference type="ARBA" id="ARBA00022989"/>
    </source>
</evidence>
<dbReference type="Pfam" id="PF00512">
    <property type="entry name" value="HisKA"/>
    <property type="match status" value="1"/>
</dbReference>
<dbReference type="InterPro" id="IPR001610">
    <property type="entry name" value="PAC"/>
</dbReference>
<keyword evidence="13 16" id="KW-0472">Membrane</keyword>
<evidence type="ECO:0000256" key="3">
    <source>
        <dbReference type="ARBA" id="ARBA00012438"/>
    </source>
</evidence>
<dbReference type="KEGG" id="sulg:FJR48_01965"/>
<dbReference type="NCBIfam" id="TIGR00229">
    <property type="entry name" value="sensory_box"/>
    <property type="match status" value="2"/>
</dbReference>
<dbReference type="SMART" id="SM00086">
    <property type="entry name" value="PAC"/>
    <property type="match status" value="2"/>
</dbReference>
<dbReference type="PROSITE" id="PS50110">
    <property type="entry name" value="RESPONSE_REGULATORY"/>
    <property type="match status" value="1"/>
</dbReference>
<comment type="subcellular location">
    <subcellularLocation>
        <location evidence="2">Cell membrane</location>
        <topology evidence="2">Multi-pass membrane protein</topology>
    </subcellularLocation>
</comment>
<dbReference type="Pfam" id="PF00072">
    <property type="entry name" value="Response_reg"/>
    <property type="match status" value="1"/>
</dbReference>
<evidence type="ECO:0000256" key="13">
    <source>
        <dbReference type="ARBA" id="ARBA00023136"/>
    </source>
</evidence>
<evidence type="ECO:0000313" key="22">
    <source>
        <dbReference type="Proteomes" id="UP000326944"/>
    </source>
</evidence>
<organism evidence="21 22">
    <name type="scientific">Sulfurimonas lithotrophica</name>
    <dbReference type="NCBI Taxonomy" id="2590022"/>
    <lineage>
        <taxon>Bacteria</taxon>
        <taxon>Pseudomonadati</taxon>
        <taxon>Campylobacterota</taxon>
        <taxon>Epsilonproteobacteria</taxon>
        <taxon>Campylobacterales</taxon>
        <taxon>Sulfurimonadaceae</taxon>
        <taxon>Sulfurimonas</taxon>
    </lineage>
</organism>
<dbReference type="PROSITE" id="PS50113">
    <property type="entry name" value="PAC"/>
    <property type="match status" value="1"/>
</dbReference>